<keyword evidence="6" id="KW-1185">Reference proteome</keyword>
<dbReference type="PROSITE" id="PS50987">
    <property type="entry name" value="HTH_ARSR_2"/>
    <property type="match status" value="1"/>
</dbReference>
<dbReference type="Proteomes" id="UP000008703">
    <property type="component" value="Chromosome"/>
</dbReference>
<dbReference type="EMBL" id="CP002994">
    <property type="protein sequence ID" value="AEM82472.1"/>
    <property type="molecule type" value="Genomic_DNA"/>
</dbReference>
<accession>G2P2X1</accession>
<keyword evidence="3" id="KW-0804">Transcription</keyword>
<keyword evidence="2" id="KW-0238">DNA-binding</keyword>
<dbReference type="CDD" id="cd00090">
    <property type="entry name" value="HTH_ARSR"/>
    <property type="match status" value="1"/>
</dbReference>
<dbReference type="PRINTS" id="PR00778">
    <property type="entry name" value="HTHARSR"/>
</dbReference>
<evidence type="ECO:0000313" key="5">
    <source>
        <dbReference type="EMBL" id="AEM82472.1"/>
    </source>
</evidence>
<dbReference type="InterPro" id="IPR036390">
    <property type="entry name" value="WH_DNA-bd_sf"/>
</dbReference>
<dbReference type="PANTHER" id="PTHR33154">
    <property type="entry name" value="TRANSCRIPTIONAL REGULATOR, ARSR FAMILY"/>
    <property type="match status" value="1"/>
</dbReference>
<feature type="domain" description="HTH arsR-type" evidence="4">
    <location>
        <begin position="7"/>
        <end position="103"/>
    </location>
</feature>
<organism evidence="5 6">
    <name type="scientific">Streptomyces violaceusniger (strain Tu 4113)</name>
    <dbReference type="NCBI Taxonomy" id="653045"/>
    <lineage>
        <taxon>Bacteria</taxon>
        <taxon>Bacillati</taxon>
        <taxon>Actinomycetota</taxon>
        <taxon>Actinomycetes</taxon>
        <taxon>Kitasatosporales</taxon>
        <taxon>Streptomycetaceae</taxon>
        <taxon>Streptomyces</taxon>
        <taxon>Streptomyces violaceusniger group</taxon>
    </lineage>
</organism>
<dbReference type="InterPro" id="IPR011991">
    <property type="entry name" value="ArsR-like_HTH"/>
</dbReference>
<dbReference type="HOGENOM" id="CLU_097806_4_2_11"/>
<dbReference type="eggNOG" id="COG0640">
    <property type="taxonomic scope" value="Bacteria"/>
</dbReference>
<dbReference type="InterPro" id="IPR036388">
    <property type="entry name" value="WH-like_DNA-bd_sf"/>
</dbReference>
<dbReference type="PANTHER" id="PTHR33154:SF12">
    <property type="entry name" value="TRANSCRIPTIONAL REGULATORY PROTEIN"/>
    <property type="match status" value="1"/>
</dbReference>
<dbReference type="RefSeq" id="WP_014055974.1">
    <property type="nucleotide sequence ID" value="NC_015957.1"/>
</dbReference>
<dbReference type="SUPFAM" id="SSF46785">
    <property type="entry name" value="Winged helix' DNA-binding domain"/>
    <property type="match status" value="1"/>
</dbReference>
<evidence type="ECO:0000259" key="4">
    <source>
        <dbReference type="PROSITE" id="PS50987"/>
    </source>
</evidence>
<dbReference type="SMART" id="SM00418">
    <property type="entry name" value="HTH_ARSR"/>
    <property type="match status" value="1"/>
</dbReference>
<evidence type="ECO:0000256" key="3">
    <source>
        <dbReference type="ARBA" id="ARBA00023163"/>
    </source>
</evidence>
<keyword evidence="1" id="KW-0805">Transcription regulation</keyword>
<dbReference type="InterPro" id="IPR001845">
    <property type="entry name" value="HTH_ArsR_DNA-bd_dom"/>
</dbReference>
<dbReference type="InterPro" id="IPR051081">
    <property type="entry name" value="HTH_MetalResp_TranReg"/>
</dbReference>
<evidence type="ECO:0000313" key="6">
    <source>
        <dbReference type="Proteomes" id="UP000008703"/>
    </source>
</evidence>
<evidence type="ECO:0000256" key="1">
    <source>
        <dbReference type="ARBA" id="ARBA00023015"/>
    </source>
</evidence>
<dbReference type="GO" id="GO:0003700">
    <property type="term" value="F:DNA-binding transcription factor activity"/>
    <property type="evidence" value="ECO:0007669"/>
    <property type="project" value="InterPro"/>
</dbReference>
<protein>
    <submittedName>
        <fullName evidence="5">Regulatory protein ArsR</fullName>
    </submittedName>
</protein>
<evidence type="ECO:0000256" key="2">
    <source>
        <dbReference type="ARBA" id="ARBA00023125"/>
    </source>
</evidence>
<name>G2P2X1_STRV4</name>
<proteinExistence type="predicted"/>
<dbReference type="KEGG" id="svl:Strvi_2769"/>
<gene>
    <name evidence="5" type="ORF">Strvi_2769</name>
</gene>
<dbReference type="Gene3D" id="1.10.10.10">
    <property type="entry name" value="Winged helix-like DNA-binding domain superfamily/Winged helix DNA-binding domain"/>
    <property type="match status" value="1"/>
</dbReference>
<reference evidence="5" key="1">
    <citation type="submission" date="2011-08" db="EMBL/GenBank/DDBJ databases">
        <title>Complete sequence of chromosome of Streptomyces violaceusniger Tu 4113.</title>
        <authorList>
            <consortium name="US DOE Joint Genome Institute"/>
            <person name="Lucas S."/>
            <person name="Han J."/>
            <person name="Lapidus A."/>
            <person name="Cheng J.-F."/>
            <person name="Goodwin L."/>
            <person name="Pitluck S."/>
            <person name="Peters L."/>
            <person name="Ivanova N."/>
            <person name="Daligault H."/>
            <person name="Detter J.C."/>
            <person name="Han C."/>
            <person name="Tapia R."/>
            <person name="Land M."/>
            <person name="Hauser L."/>
            <person name="Kyrpides N."/>
            <person name="Ivanova N."/>
            <person name="Pagani I."/>
            <person name="Hagen A."/>
            <person name="Katz L."/>
            <person name="Fiedler H.-P."/>
            <person name="Keasling J."/>
            <person name="Fortman J."/>
            <person name="Woyke T."/>
        </authorList>
    </citation>
    <scope>NUCLEOTIDE SEQUENCE [LARGE SCALE GENOMIC DNA]</scope>
    <source>
        <strain evidence="5">Tu 4113</strain>
    </source>
</reference>
<dbReference type="GO" id="GO:0003677">
    <property type="term" value="F:DNA binding"/>
    <property type="evidence" value="ECO:0007669"/>
    <property type="project" value="UniProtKB-KW"/>
</dbReference>
<dbReference type="AlphaFoldDB" id="G2P2X1"/>
<sequence length="112" mass="12441">MARQLVHPDLRNVSIAQVLSALGDPARLRIMTVLGDGEEHPRGDFDIGVGPSTLSHHMKTLREAGLTQHRLEGTRCFVSLRKDAMRRFPELLESVLEAFTAEVSGVLRTTPR</sequence>
<dbReference type="Pfam" id="PF12840">
    <property type="entry name" value="HTH_20"/>
    <property type="match status" value="1"/>
</dbReference>